<evidence type="ECO:0000313" key="1">
    <source>
        <dbReference type="EMBL" id="VDO76664.1"/>
    </source>
</evidence>
<name>A0A183LUM4_9TREM</name>
<sequence>MKLKLKGHWTAGLTEVQRFNTDFLRDTNKFNQFKINLNDRSQALQDRLKEALTSMCQEVLGCKEHHHNEWISIEILDMIQKRDKKETVINKSQTRVEKVKAQAEFTEANEQVNRSIRIDRQKYLEDLTTTAEKAATEGNMRQLYDTTKKLAGKYGKLERPIKGKDSRTEEQMG</sequence>
<proteinExistence type="predicted"/>
<dbReference type="AlphaFoldDB" id="A0A183LUM4"/>
<dbReference type="EMBL" id="UZAI01003038">
    <property type="protein sequence ID" value="VDO76664.1"/>
    <property type="molecule type" value="Genomic_DNA"/>
</dbReference>
<organism evidence="1 2">
    <name type="scientific">Schistosoma margrebowiei</name>
    <dbReference type="NCBI Taxonomy" id="48269"/>
    <lineage>
        <taxon>Eukaryota</taxon>
        <taxon>Metazoa</taxon>
        <taxon>Spiralia</taxon>
        <taxon>Lophotrochozoa</taxon>
        <taxon>Platyhelminthes</taxon>
        <taxon>Trematoda</taxon>
        <taxon>Digenea</taxon>
        <taxon>Strigeidida</taxon>
        <taxon>Schistosomatoidea</taxon>
        <taxon>Schistosomatidae</taxon>
        <taxon>Schistosoma</taxon>
    </lineage>
</organism>
<reference evidence="1 2" key="1">
    <citation type="submission" date="2018-11" db="EMBL/GenBank/DDBJ databases">
        <authorList>
            <consortium name="Pathogen Informatics"/>
        </authorList>
    </citation>
    <scope>NUCLEOTIDE SEQUENCE [LARGE SCALE GENOMIC DNA]</scope>
    <source>
        <strain evidence="1 2">Zambia</strain>
    </source>
</reference>
<keyword evidence="2" id="KW-1185">Reference proteome</keyword>
<dbReference type="Proteomes" id="UP000277204">
    <property type="component" value="Unassembled WGS sequence"/>
</dbReference>
<gene>
    <name evidence="1" type="ORF">SMRZ_LOCUS7499</name>
</gene>
<accession>A0A183LUM4</accession>
<evidence type="ECO:0000313" key="2">
    <source>
        <dbReference type="Proteomes" id="UP000277204"/>
    </source>
</evidence>
<protein>
    <submittedName>
        <fullName evidence="1">Uncharacterized protein</fullName>
    </submittedName>
</protein>